<sequence length="112" mass="12549">MYYMYPYAVVYVKTVRIPQGRPYNRLMMPEEEDEVVAVTEPQRQPELNPGDKGRPPWSGLFRDASCLVGHPPASVALPSAMALLMPPIAPMENDRIESAWTALRGDKHPGDL</sequence>
<evidence type="ECO:0000313" key="2">
    <source>
        <dbReference type="Proteomes" id="UP000314294"/>
    </source>
</evidence>
<reference evidence="1 2" key="1">
    <citation type="submission" date="2019-03" db="EMBL/GenBank/DDBJ databases">
        <title>First draft genome of Liparis tanakae, snailfish: a comprehensive survey of snailfish specific genes.</title>
        <authorList>
            <person name="Kim W."/>
            <person name="Song I."/>
            <person name="Jeong J.-H."/>
            <person name="Kim D."/>
            <person name="Kim S."/>
            <person name="Ryu S."/>
            <person name="Song J.Y."/>
            <person name="Lee S.K."/>
        </authorList>
    </citation>
    <scope>NUCLEOTIDE SEQUENCE [LARGE SCALE GENOMIC DNA]</scope>
    <source>
        <tissue evidence="1">Muscle</tissue>
    </source>
</reference>
<organism evidence="1 2">
    <name type="scientific">Liparis tanakae</name>
    <name type="common">Tanaka's snailfish</name>
    <dbReference type="NCBI Taxonomy" id="230148"/>
    <lineage>
        <taxon>Eukaryota</taxon>
        <taxon>Metazoa</taxon>
        <taxon>Chordata</taxon>
        <taxon>Craniata</taxon>
        <taxon>Vertebrata</taxon>
        <taxon>Euteleostomi</taxon>
        <taxon>Actinopterygii</taxon>
        <taxon>Neopterygii</taxon>
        <taxon>Teleostei</taxon>
        <taxon>Neoteleostei</taxon>
        <taxon>Acanthomorphata</taxon>
        <taxon>Eupercaria</taxon>
        <taxon>Perciformes</taxon>
        <taxon>Cottioidei</taxon>
        <taxon>Cottales</taxon>
        <taxon>Liparidae</taxon>
        <taxon>Liparis</taxon>
    </lineage>
</organism>
<gene>
    <name evidence="1" type="ORF">EYF80_023298</name>
</gene>
<comment type="caution">
    <text evidence="1">The sequence shown here is derived from an EMBL/GenBank/DDBJ whole genome shotgun (WGS) entry which is preliminary data.</text>
</comment>
<keyword evidence="2" id="KW-1185">Reference proteome</keyword>
<dbReference type="EMBL" id="SRLO01000218">
    <property type="protein sequence ID" value="TNN66505.1"/>
    <property type="molecule type" value="Genomic_DNA"/>
</dbReference>
<protein>
    <submittedName>
        <fullName evidence="1">Uncharacterized protein</fullName>
    </submittedName>
</protein>
<accession>A0A4Z2HMJ5</accession>
<proteinExistence type="predicted"/>
<name>A0A4Z2HMJ5_9TELE</name>
<dbReference type="Proteomes" id="UP000314294">
    <property type="component" value="Unassembled WGS sequence"/>
</dbReference>
<dbReference type="AlphaFoldDB" id="A0A4Z2HMJ5"/>
<evidence type="ECO:0000313" key="1">
    <source>
        <dbReference type="EMBL" id="TNN66505.1"/>
    </source>
</evidence>